<evidence type="ECO:0000256" key="4">
    <source>
        <dbReference type="ARBA" id="ARBA00004123"/>
    </source>
</evidence>
<dbReference type="CDD" id="cd00844">
    <property type="entry name" value="MPP_Dbr1_N"/>
    <property type="match status" value="1"/>
</dbReference>
<evidence type="ECO:0000256" key="11">
    <source>
        <dbReference type="ARBA" id="ARBA00023211"/>
    </source>
</evidence>
<feature type="domain" description="Lariat debranching enzyme C-terminal" evidence="14">
    <location>
        <begin position="278"/>
        <end position="433"/>
    </location>
</feature>
<dbReference type="Pfam" id="PF00149">
    <property type="entry name" value="Metallophos"/>
    <property type="match status" value="1"/>
</dbReference>
<evidence type="ECO:0000256" key="1">
    <source>
        <dbReference type="ARBA" id="ARBA00001936"/>
    </source>
</evidence>
<evidence type="ECO:0000256" key="5">
    <source>
        <dbReference type="ARBA" id="ARBA00006045"/>
    </source>
</evidence>
<evidence type="ECO:0000256" key="9">
    <source>
        <dbReference type="ARBA" id="ARBA00022833"/>
    </source>
</evidence>
<comment type="cofactor">
    <cofactor evidence="2">
        <name>Zn(2+)</name>
        <dbReference type="ChEBI" id="CHEBI:29105"/>
    </cofactor>
</comment>
<evidence type="ECO:0000256" key="6">
    <source>
        <dbReference type="ARBA" id="ARBA00022664"/>
    </source>
</evidence>
<dbReference type="FunFam" id="3.60.21.10:FF:000035">
    <property type="entry name" value="Lariat debranching enzyme"/>
    <property type="match status" value="1"/>
</dbReference>
<dbReference type="SUPFAM" id="SSF56300">
    <property type="entry name" value="Metallo-dependent phosphatases"/>
    <property type="match status" value="1"/>
</dbReference>
<dbReference type="GO" id="GO:0005634">
    <property type="term" value="C:nucleus"/>
    <property type="evidence" value="ECO:0007669"/>
    <property type="project" value="UniProtKB-SubCell"/>
</dbReference>
<reference evidence="15" key="1">
    <citation type="submission" date="2023-02" db="EMBL/GenBank/DDBJ databases">
        <title>Mating type loci evolution in Malassezia.</title>
        <authorList>
            <person name="Coelho M.A."/>
        </authorList>
    </citation>
    <scope>NUCLEOTIDE SEQUENCE</scope>
    <source>
        <strain evidence="15">CBS 14136</strain>
    </source>
</reference>
<dbReference type="InterPro" id="IPR041816">
    <property type="entry name" value="Dbr1_N"/>
</dbReference>
<comment type="cofactor">
    <cofactor evidence="3">
        <name>Fe(2+)</name>
        <dbReference type="ChEBI" id="CHEBI:29033"/>
    </cofactor>
</comment>
<dbReference type="PANTHER" id="PTHR12849:SF0">
    <property type="entry name" value="LARIAT DEBRANCHING ENZYME"/>
    <property type="match status" value="1"/>
</dbReference>
<evidence type="ECO:0000256" key="3">
    <source>
        <dbReference type="ARBA" id="ARBA00001954"/>
    </source>
</evidence>
<comment type="cofactor">
    <cofactor evidence="1">
        <name>Mn(2+)</name>
        <dbReference type="ChEBI" id="CHEBI:29035"/>
    </cofactor>
</comment>
<evidence type="ECO:0000256" key="10">
    <source>
        <dbReference type="ARBA" id="ARBA00023004"/>
    </source>
</evidence>
<keyword evidence="11" id="KW-0464">Manganese</keyword>
<keyword evidence="9" id="KW-0862">Zinc</keyword>
<dbReference type="PANTHER" id="PTHR12849">
    <property type="entry name" value="RNA LARIAT DEBRANCHING ENZYME"/>
    <property type="match status" value="1"/>
</dbReference>
<gene>
    <name evidence="15" type="primary">DBR1</name>
    <name evidence="15" type="ORF">MPSI1_001586</name>
</gene>
<dbReference type="AlphaFoldDB" id="A0AAF0F8T7"/>
<keyword evidence="8" id="KW-0378">Hydrolase</keyword>
<accession>A0AAF0F8T7</accession>
<keyword evidence="10" id="KW-0408">Iron</keyword>
<evidence type="ECO:0000313" key="16">
    <source>
        <dbReference type="Proteomes" id="UP001214628"/>
    </source>
</evidence>
<evidence type="ECO:0000256" key="7">
    <source>
        <dbReference type="ARBA" id="ARBA00022723"/>
    </source>
</evidence>
<evidence type="ECO:0000259" key="14">
    <source>
        <dbReference type="SMART" id="SM01124"/>
    </source>
</evidence>
<dbReference type="Proteomes" id="UP001214628">
    <property type="component" value="Chromosome 2"/>
</dbReference>
<evidence type="ECO:0000313" key="15">
    <source>
        <dbReference type="EMBL" id="WFD42935.1"/>
    </source>
</evidence>
<evidence type="ECO:0000256" key="13">
    <source>
        <dbReference type="SAM" id="MobiDB-lite"/>
    </source>
</evidence>
<feature type="region of interest" description="Disordered" evidence="13">
    <location>
        <begin position="241"/>
        <end position="267"/>
    </location>
</feature>
<evidence type="ECO:0000256" key="12">
    <source>
        <dbReference type="ARBA" id="ARBA00023242"/>
    </source>
</evidence>
<comment type="subcellular location">
    <subcellularLocation>
        <location evidence="4">Nucleus</location>
    </subcellularLocation>
</comment>
<dbReference type="GO" id="GO:0046872">
    <property type="term" value="F:metal ion binding"/>
    <property type="evidence" value="ECO:0007669"/>
    <property type="project" value="UniProtKB-KW"/>
</dbReference>
<organism evidence="15 16">
    <name type="scientific">Malassezia psittaci</name>
    <dbReference type="NCBI Taxonomy" id="1821823"/>
    <lineage>
        <taxon>Eukaryota</taxon>
        <taxon>Fungi</taxon>
        <taxon>Dikarya</taxon>
        <taxon>Basidiomycota</taxon>
        <taxon>Ustilaginomycotina</taxon>
        <taxon>Malasseziomycetes</taxon>
        <taxon>Malasseziales</taxon>
        <taxon>Malasseziaceae</taxon>
        <taxon>Malassezia</taxon>
    </lineage>
</organism>
<dbReference type="InterPro" id="IPR007708">
    <property type="entry name" value="DBR1_C"/>
</dbReference>
<dbReference type="Pfam" id="PF05011">
    <property type="entry name" value="DBR1"/>
    <property type="match status" value="1"/>
</dbReference>
<dbReference type="InterPro" id="IPR029052">
    <property type="entry name" value="Metallo-depent_PP-like"/>
</dbReference>
<protein>
    <submittedName>
        <fullName evidence="15">Lariat debranching enzyme</fullName>
    </submittedName>
</protein>
<dbReference type="InterPro" id="IPR004843">
    <property type="entry name" value="Calcineurin-like_PHP"/>
</dbReference>
<sequence>MRIAIEGCSHGELDRIYAQILENEISTGKRVDLLLLCGDLQAVRNEGDLQSLAVPVKYRRMGDFAQYYSGQKKAPVLTLVIGGNHEASNYLWELHYGGWLAPNLYFLGTAGCVNVAGLVIAGASGIFKPNDYNKGHYERLPYNVGDIRSVYHTRKYEIHKLQYLYRPDVFLSHDWPNTIEQYGDLQELLCRKPFFRKEIETATLGSPPLQMLLAELRPRFWFSAHLHVRYAARVDFSSLPPTAATENAPQRSKPLPEESLNPTNPEAIDISDDIDVAAPNSASAPYICTEFLALSKCGSRADYLDFIDVETQIDEMLDSVPSTERPQVPLSFDLRWLAITKVMHHYLSFQRQQTPLPSIDDHMIRQKIQQEQDALKTKFDLNPDLLPIRNVQKFVVTAPTHADFSSADHSAADVYVNPQTCAFCELIDIPNLPTKFRAQPDARDPRADAMQAVSTQNELAQIRAVAADRKRKRESLAATK</sequence>
<keyword evidence="12" id="KW-0539">Nucleus</keyword>
<keyword evidence="7" id="KW-0479">Metal-binding</keyword>
<proteinExistence type="inferred from homology"/>
<keyword evidence="16" id="KW-1185">Reference proteome</keyword>
<dbReference type="GO" id="GO:0008419">
    <property type="term" value="F:RNA lariat debranching enzyme activity"/>
    <property type="evidence" value="ECO:0007669"/>
    <property type="project" value="UniProtKB-ARBA"/>
</dbReference>
<dbReference type="EMBL" id="CP118376">
    <property type="protein sequence ID" value="WFD42935.1"/>
    <property type="molecule type" value="Genomic_DNA"/>
</dbReference>
<dbReference type="GO" id="GO:0000398">
    <property type="term" value="P:mRNA splicing, via spliceosome"/>
    <property type="evidence" value="ECO:0007669"/>
    <property type="project" value="TreeGrafter"/>
</dbReference>
<evidence type="ECO:0000256" key="2">
    <source>
        <dbReference type="ARBA" id="ARBA00001947"/>
    </source>
</evidence>
<evidence type="ECO:0000256" key="8">
    <source>
        <dbReference type="ARBA" id="ARBA00022801"/>
    </source>
</evidence>
<comment type="similarity">
    <text evidence="5">Belongs to the lariat debranching enzyme family.</text>
</comment>
<name>A0AAF0F8T7_9BASI</name>
<keyword evidence="6" id="KW-0507">mRNA processing</keyword>
<dbReference type="SMART" id="SM01124">
    <property type="entry name" value="DBR1"/>
    <property type="match status" value="1"/>
</dbReference>